<sequence>MGGPETVTAEPFNAQTPAAALAAHRTAADALFVRSHFAVPRIDPDGWRLRVGAAEFRLAELRASGRREVEAVLECAGNGRSLMRPPAPGVPWDERAVGCALFAGVPFAAVAERAGLDPGAAEYVFTGADSGTVGGRRTPFERSLPVAAALHPDTLLALELNGRPLTAEHGAPVRLVAPGLYGVADVKWLVAVRSVEQPFSGPFQGGSYVYRDSHGTDGGTEDGPVTTVRVRSLITEPAPGARLRVGAETELRGHAWSGAGPVERVEVRIDGGAWRPARLRGGSRYAWCDWSYRWLPERPGGHRIEVRATDASGAAQPLRAPWNADGYGCNPAAALDVVAH</sequence>
<dbReference type="EMBL" id="BAABIS010000001">
    <property type="protein sequence ID" value="GAA4876449.1"/>
    <property type="molecule type" value="Genomic_DNA"/>
</dbReference>
<gene>
    <name evidence="7" type="ORF">GCM10023235_65150</name>
</gene>
<accession>A0ABP9EJC3</accession>
<dbReference type="PANTHER" id="PTHR19372:SF7">
    <property type="entry name" value="SULFITE OXIDASE, MITOCHONDRIAL"/>
    <property type="match status" value="1"/>
</dbReference>
<keyword evidence="8" id="KW-1185">Reference proteome</keyword>
<dbReference type="InterPro" id="IPR014756">
    <property type="entry name" value="Ig_E-set"/>
</dbReference>
<dbReference type="Pfam" id="PF00174">
    <property type="entry name" value="Oxidored_molyb"/>
    <property type="match status" value="1"/>
</dbReference>
<evidence type="ECO:0000256" key="3">
    <source>
        <dbReference type="ARBA" id="ARBA00022723"/>
    </source>
</evidence>
<evidence type="ECO:0000256" key="2">
    <source>
        <dbReference type="ARBA" id="ARBA00022505"/>
    </source>
</evidence>
<evidence type="ECO:0000256" key="1">
    <source>
        <dbReference type="ARBA" id="ARBA00001924"/>
    </source>
</evidence>
<dbReference type="Gene3D" id="3.90.420.10">
    <property type="entry name" value="Oxidoreductase, molybdopterin-binding domain"/>
    <property type="match status" value="1"/>
</dbReference>
<dbReference type="Pfam" id="PF03404">
    <property type="entry name" value="Mo-co_dimer"/>
    <property type="match status" value="1"/>
</dbReference>
<dbReference type="Proteomes" id="UP001501752">
    <property type="component" value="Unassembled WGS sequence"/>
</dbReference>
<evidence type="ECO:0000259" key="6">
    <source>
        <dbReference type="Pfam" id="PF03404"/>
    </source>
</evidence>
<evidence type="ECO:0008006" key="9">
    <source>
        <dbReference type="Google" id="ProtNLM"/>
    </source>
</evidence>
<dbReference type="SUPFAM" id="SSF56524">
    <property type="entry name" value="Oxidoreductase molybdopterin-binding domain"/>
    <property type="match status" value="1"/>
</dbReference>
<feature type="domain" description="Oxidoreductase molybdopterin-binding" evidence="5">
    <location>
        <begin position="36"/>
        <end position="201"/>
    </location>
</feature>
<dbReference type="InterPro" id="IPR000572">
    <property type="entry name" value="OxRdtase_Mopterin-bd_dom"/>
</dbReference>
<feature type="domain" description="Moybdenum cofactor oxidoreductase dimerisation" evidence="6">
    <location>
        <begin position="227"/>
        <end position="327"/>
    </location>
</feature>
<keyword evidence="4" id="KW-0560">Oxidoreductase</keyword>
<keyword evidence="3" id="KW-0479">Metal-binding</keyword>
<dbReference type="RefSeq" id="WP_345700483.1">
    <property type="nucleotide sequence ID" value="NZ_BAABIS010000001.1"/>
</dbReference>
<dbReference type="SUPFAM" id="SSF81296">
    <property type="entry name" value="E set domains"/>
    <property type="match status" value="1"/>
</dbReference>
<keyword evidence="2" id="KW-0500">Molybdenum</keyword>
<evidence type="ECO:0000259" key="5">
    <source>
        <dbReference type="Pfam" id="PF00174"/>
    </source>
</evidence>
<protein>
    <recommendedName>
        <fullName evidence="9">Sulfite oxidase</fullName>
    </recommendedName>
</protein>
<comment type="caution">
    <text evidence="7">The sequence shown here is derived from an EMBL/GenBank/DDBJ whole genome shotgun (WGS) entry which is preliminary data.</text>
</comment>
<reference evidence="8" key="1">
    <citation type="journal article" date="2019" name="Int. J. Syst. Evol. Microbiol.">
        <title>The Global Catalogue of Microorganisms (GCM) 10K type strain sequencing project: providing services to taxonomists for standard genome sequencing and annotation.</title>
        <authorList>
            <consortium name="The Broad Institute Genomics Platform"/>
            <consortium name="The Broad Institute Genome Sequencing Center for Infectious Disease"/>
            <person name="Wu L."/>
            <person name="Ma J."/>
        </authorList>
    </citation>
    <scope>NUCLEOTIDE SEQUENCE [LARGE SCALE GENOMIC DNA]</scope>
    <source>
        <strain evidence="8">JCM 13006</strain>
    </source>
</reference>
<comment type="cofactor">
    <cofactor evidence="1">
        <name>Mo-molybdopterin</name>
        <dbReference type="ChEBI" id="CHEBI:71302"/>
    </cofactor>
</comment>
<evidence type="ECO:0000313" key="7">
    <source>
        <dbReference type="EMBL" id="GAA4876449.1"/>
    </source>
</evidence>
<evidence type="ECO:0000313" key="8">
    <source>
        <dbReference type="Proteomes" id="UP001501752"/>
    </source>
</evidence>
<evidence type="ECO:0000256" key="4">
    <source>
        <dbReference type="ARBA" id="ARBA00023002"/>
    </source>
</evidence>
<dbReference type="InterPro" id="IPR036374">
    <property type="entry name" value="OxRdtase_Mopterin-bd_sf"/>
</dbReference>
<dbReference type="Gene3D" id="2.60.40.650">
    <property type="match status" value="1"/>
</dbReference>
<dbReference type="InterPro" id="IPR005066">
    <property type="entry name" value="MoCF_OxRdtse_dimer"/>
</dbReference>
<dbReference type="InterPro" id="IPR008335">
    <property type="entry name" value="Mopterin_OxRdtase_euk"/>
</dbReference>
<dbReference type="PRINTS" id="PR00407">
    <property type="entry name" value="EUMOPTERIN"/>
</dbReference>
<dbReference type="PANTHER" id="PTHR19372">
    <property type="entry name" value="SULFITE REDUCTASE"/>
    <property type="match status" value="1"/>
</dbReference>
<proteinExistence type="predicted"/>
<dbReference type="CDD" id="cd02110">
    <property type="entry name" value="SO_family_Moco_dimer"/>
    <property type="match status" value="1"/>
</dbReference>
<organism evidence="7 8">
    <name type="scientific">Kitasatospora terrestris</name>
    <dbReference type="NCBI Taxonomy" id="258051"/>
    <lineage>
        <taxon>Bacteria</taxon>
        <taxon>Bacillati</taxon>
        <taxon>Actinomycetota</taxon>
        <taxon>Actinomycetes</taxon>
        <taxon>Kitasatosporales</taxon>
        <taxon>Streptomycetaceae</taxon>
        <taxon>Kitasatospora</taxon>
    </lineage>
</organism>
<name>A0ABP9EJC3_9ACTN</name>